<dbReference type="CDD" id="cd03801">
    <property type="entry name" value="GT4_PimA-like"/>
    <property type="match status" value="1"/>
</dbReference>
<proteinExistence type="predicted"/>
<dbReference type="Pfam" id="PF00534">
    <property type="entry name" value="Glycos_transf_1"/>
    <property type="match status" value="1"/>
</dbReference>
<feature type="domain" description="Glycosyl transferase family 1" evidence="2">
    <location>
        <begin position="182"/>
        <end position="331"/>
    </location>
</feature>
<dbReference type="NCBIfam" id="TIGR04047">
    <property type="entry name" value="MSMEG_0565_glyc"/>
    <property type="match status" value="1"/>
</dbReference>
<evidence type="ECO:0000259" key="2">
    <source>
        <dbReference type="Pfam" id="PF00534"/>
    </source>
</evidence>
<dbReference type="AlphaFoldDB" id="A0A0P8C282"/>
<dbReference type="SUPFAM" id="SSF53756">
    <property type="entry name" value="UDP-Glycosyltransferase/glycogen phosphorylase"/>
    <property type="match status" value="1"/>
</dbReference>
<protein>
    <submittedName>
        <fullName evidence="4">Glycosyltransferase</fullName>
    </submittedName>
</protein>
<reference evidence="4 5" key="1">
    <citation type="submission" date="2015-09" db="EMBL/GenBank/DDBJ databases">
        <title>Identification and resolution of microdiversity through metagenomic sequencing of parallel consortia.</title>
        <authorList>
            <person name="Nelson W.C."/>
            <person name="Romine M.F."/>
            <person name="Lindemann S.R."/>
        </authorList>
    </citation>
    <scope>NUCLEOTIDE SEQUENCE [LARGE SCALE GENOMIC DNA]</scope>
    <source>
        <strain evidence="4">Ana</strain>
    </source>
</reference>
<dbReference type="Gene3D" id="3.40.50.2000">
    <property type="entry name" value="Glycogen Phosphorylase B"/>
    <property type="match status" value="2"/>
</dbReference>
<dbReference type="PANTHER" id="PTHR46401:SF2">
    <property type="entry name" value="GLYCOSYLTRANSFERASE WBBK-RELATED"/>
    <property type="match status" value="1"/>
</dbReference>
<evidence type="ECO:0000313" key="5">
    <source>
        <dbReference type="Proteomes" id="UP000050465"/>
    </source>
</evidence>
<evidence type="ECO:0000313" key="4">
    <source>
        <dbReference type="EMBL" id="KPQ35401.1"/>
    </source>
</evidence>
<dbReference type="PANTHER" id="PTHR46401">
    <property type="entry name" value="GLYCOSYLTRANSFERASE WBBK-RELATED"/>
    <property type="match status" value="1"/>
</dbReference>
<dbReference type="Proteomes" id="UP000050465">
    <property type="component" value="Unassembled WGS sequence"/>
</dbReference>
<accession>A0A0P8C282</accession>
<evidence type="ECO:0000256" key="1">
    <source>
        <dbReference type="ARBA" id="ARBA00022679"/>
    </source>
</evidence>
<dbReference type="GO" id="GO:0009103">
    <property type="term" value="P:lipopolysaccharide biosynthetic process"/>
    <property type="evidence" value="ECO:0007669"/>
    <property type="project" value="TreeGrafter"/>
</dbReference>
<name>A0A0P8C282_9CYAN</name>
<organism evidence="4 5">
    <name type="scientific">Phormidesmis priestleyi Ana</name>
    <dbReference type="NCBI Taxonomy" id="1666911"/>
    <lineage>
        <taxon>Bacteria</taxon>
        <taxon>Bacillati</taxon>
        <taxon>Cyanobacteriota</taxon>
        <taxon>Cyanophyceae</taxon>
        <taxon>Leptolyngbyales</taxon>
        <taxon>Leptolyngbyaceae</taxon>
        <taxon>Phormidesmis</taxon>
    </lineage>
</organism>
<feature type="domain" description="Glycosyltransferase subfamily 4-like N-terminal" evidence="3">
    <location>
        <begin position="2"/>
        <end position="157"/>
    </location>
</feature>
<dbReference type="EMBL" id="LJZR01000012">
    <property type="protein sequence ID" value="KPQ35401.1"/>
    <property type="molecule type" value="Genomic_DNA"/>
</dbReference>
<gene>
    <name evidence="4" type="ORF">HLUCCA11_10590</name>
</gene>
<dbReference type="STRING" id="1666911.HLUCCA11_10590"/>
<sequence>MHTLELAQALTEAGHEVCVFALDKDGQGFHRAVGFSTCAVPARACYGGTDDLIKQRIGEFVDFFEAFFEQRAKNEESGYDIYHAQDCLSANALAILKRRGLLSHFVRTVHHIEAFKSPYLQDCQEKSIYQSDRCLCVSELWQQVLQRDYGITAHRVINGVSARFSMQPNRTEIGLAKAYGITGAPIYLTVGGIEPRKNSINLLKAFRLVTDQQPQAQLVIAGGATLFDYQDYRREFMTLVEQYGLADAVILPGVVPDEAMPVLYRLANAFVFPSLKEGWGLVLLEAIASGLPVLTANQAPFTEFLSSDSAQLVDPTVVEAIASGMIEITKPEVARRLISGSQPVVERYSWQRSAQMHLELYQELSQATPRSLPTL</sequence>
<keyword evidence="1 4" id="KW-0808">Transferase</keyword>
<dbReference type="GO" id="GO:0016757">
    <property type="term" value="F:glycosyltransferase activity"/>
    <property type="evidence" value="ECO:0007669"/>
    <property type="project" value="InterPro"/>
</dbReference>
<dbReference type="InterPro" id="IPR023986">
    <property type="entry name" value="GlycosylTfrase_MSMEG0565"/>
</dbReference>
<dbReference type="Pfam" id="PF13439">
    <property type="entry name" value="Glyco_transf_4"/>
    <property type="match status" value="1"/>
</dbReference>
<dbReference type="InterPro" id="IPR001296">
    <property type="entry name" value="Glyco_trans_1"/>
</dbReference>
<dbReference type="InterPro" id="IPR028098">
    <property type="entry name" value="Glyco_trans_4-like_N"/>
</dbReference>
<dbReference type="PATRIC" id="fig|1666911.3.peg.4269"/>
<evidence type="ECO:0000259" key="3">
    <source>
        <dbReference type="Pfam" id="PF13439"/>
    </source>
</evidence>
<comment type="caution">
    <text evidence="4">The sequence shown here is derived from an EMBL/GenBank/DDBJ whole genome shotgun (WGS) entry which is preliminary data.</text>
</comment>